<feature type="compositionally biased region" description="Basic and acidic residues" evidence="1">
    <location>
        <begin position="9"/>
        <end position="22"/>
    </location>
</feature>
<evidence type="ECO:0000313" key="2">
    <source>
        <dbReference type="EMBL" id="GIY85778.1"/>
    </source>
</evidence>
<dbReference type="EMBL" id="BPLR01016690">
    <property type="protein sequence ID" value="GIY85778.1"/>
    <property type="molecule type" value="Genomic_DNA"/>
</dbReference>
<sequence>MRKLNNTHFEWEKNPKTKQQNKIEKPGRVILKKVHSPGNILCKSKTTLEDRKHCWEAFSSNRRTIKPDHTSNILLEKKITVASFANPPFAVTCL</sequence>
<evidence type="ECO:0000313" key="3">
    <source>
        <dbReference type="Proteomes" id="UP001054945"/>
    </source>
</evidence>
<gene>
    <name evidence="2" type="ORF">CEXT_165111</name>
</gene>
<evidence type="ECO:0000256" key="1">
    <source>
        <dbReference type="SAM" id="MobiDB-lite"/>
    </source>
</evidence>
<proteinExistence type="predicted"/>
<name>A0AAV4WU23_CAEEX</name>
<dbReference type="Proteomes" id="UP001054945">
    <property type="component" value="Unassembled WGS sequence"/>
</dbReference>
<organism evidence="2 3">
    <name type="scientific">Caerostris extrusa</name>
    <name type="common">Bark spider</name>
    <name type="synonym">Caerostris bankana</name>
    <dbReference type="NCBI Taxonomy" id="172846"/>
    <lineage>
        <taxon>Eukaryota</taxon>
        <taxon>Metazoa</taxon>
        <taxon>Ecdysozoa</taxon>
        <taxon>Arthropoda</taxon>
        <taxon>Chelicerata</taxon>
        <taxon>Arachnida</taxon>
        <taxon>Araneae</taxon>
        <taxon>Araneomorphae</taxon>
        <taxon>Entelegynae</taxon>
        <taxon>Araneoidea</taxon>
        <taxon>Araneidae</taxon>
        <taxon>Caerostris</taxon>
    </lineage>
</organism>
<feature type="region of interest" description="Disordered" evidence="1">
    <location>
        <begin position="1"/>
        <end position="22"/>
    </location>
</feature>
<keyword evidence="3" id="KW-1185">Reference proteome</keyword>
<protein>
    <submittedName>
        <fullName evidence="2">Uncharacterized protein</fullName>
    </submittedName>
</protein>
<accession>A0AAV4WU23</accession>
<reference evidence="2 3" key="1">
    <citation type="submission" date="2021-06" db="EMBL/GenBank/DDBJ databases">
        <title>Caerostris extrusa draft genome.</title>
        <authorList>
            <person name="Kono N."/>
            <person name="Arakawa K."/>
        </authorList>
    </citation>
    <scope>NUCLEOTIDE SEQUENCE [LARGE SCALE GENOMIC DNA]</scope>
</reference>
<comment type="caution">
    <text evidence="2">The sequence shown here is derived from an EMBL/GenBank/DDBJ whole genome shotgun (WGS) entry which is preliminary data.</text>
</comment>
<dbReference type="AlphaFoldDB" id="A0AAV4WU23"/>